<organism evidence="1 2">
    <name type="scientific">Pandoraea soli</name>
    <dbReference type="NCBI Taxonomy" id="2508293"/>
    <lineage>
        <taxon>Bacteria</taxon>
        <taxon>Pseudomonadati</taxon>
        <taxon>Pseudomonadota</taxon>
        <taxon>Betaproteobacteria</taxon>
        <taxon>Burkholderiales</taxon>
        <taxon>Burkholderiaceae</taxon>
        <taxon>Pandoraea</taxon>
    </lineage>
</organism>
<protein>
    <submittedName>
        <fullName evidence="1">Uncharacterized protein</fullName>
    </submittedName>
</protein>
<sequence length="94" mass="10569">MAKQCQILLRFRGSVLGSGDSRVMSALVDERIQRVSLTARGQLAFVVDITHSGRQIRQRGVVFLIQYGQVAIQTSTAIQIRLGLFNLRHYRLKG</sequence>
<gene>
    <name evidence="1" type="ORF">PSO31014_04444</name>
</gene>
<name>A0ABY6WC04_9BURK</name>
<comment type="caution">
    <text evidence="1">The sequence shown here is derived from an EMBL/GenBank/DDBJ whole genome shotgun (WGS) entry which is preliminary data.</text>
</comment>
<evidence type="ECO:0000313" key="2">
    <source>
        <dbReference type="Proteomes" id="UP000405357"/>
    </source>
</evidence>
<dbReference type="EMBL" id="CABPSG010000034">
    <property type="protein sequence ID" value="VVE47286.1"/>
    <property type="molecule type" value="Genomic_DNA"/>
</dbReference>
<accession>A0ABY6WC04</accession>
<proteinExistence type="predicted"/>
<evidence type="ECO:0000313" key="1">
    <source>
        <dbReference type="EMBL" id="VVE47286.1"/>
    </source>
</evidence>
<keyword evidence="2" id="KW-1185">Reference proteome</keyword>
<dbReference type="Proteomes" id="UP000405357">
    <property type="component" value="Unassembled WGS sequence"/>
</dbReference>
<reference evidence="1 2" key="1">
    <citation type="submission" date="2019-08" db="EMBL/GenBank/DDBJ databases">
        <authorList>
            <person name="Peeters C."/>
        </authorList>
    </citation>
    <scope>NUCLEOTIDE SEQUENCE [LARGE SCALE GENOMIC DNA]</scope>
    <source>
        <strain evidence="1 2">LMG 31014</strain>
    </source>
</reference>